<keyword evidence="3" id="KW-1185">Reference proteome</keyword>
<dbReference type="Proteomes" id="UP001291623">
    <property type="component" value="Unassembled WGS sequence"/>
</dbReference>
<comment type="caution">
    <text evidence="2">The sequence shown here is derived from an EMBL/GenBank/DDBJ whole genome shotgun (WGS) entry which is preliminary data.</text>
</comment>
<evidence type="ECO:0000313" key="3">
    <source>
        <dbReference type="Proteomes" id="UP001291623"/>
    </source>
</evidence>
<name>A0AAE1S1Z0_9SOLA</name>
<organism evidence="2 3">
    <name type="scientific">Anisodus tanguticus</name>
    <dbReference type="NCBI Taxonomy" id="243964"/>
    <lineage>
        <taxon>Eukaryota</taxon>
        <taxon>Viridiplantae</taxon>
        <taxon>Streptophyta</taxon>
        <taxon>Embryophyta</taxon>
        <taxon>Tracheophyta</taxon>
        <taxon>Spermatophyta</taxon>
        <taxon>Magnoliopsida</taxon>
        <taxon>eudicotyledons</taxon>
        <taxon>Gunneridae</taxon>
        <taxon>Pentapetalae</taxon>
        <taxon>asterids</taxon>
        <taxon>lamiids</taxon>
        <taxon>Solanales</taxon>
        <taxon>Solanaceae</taxon>
        <taxon>Solanoideae</taxon>
        <taxon>Hyoscyameae</taxon>
        <taxon>Anisodus</taxon>
    </lineage>
</organism>
<feature type="compositionally biased region" description="Acidic residues" evidence="1">
    <location>
        <begin position="158"/>
        <end position="167"/>
    </location>
</feature>
<feature type="compositionally biased region" description="Basic and acidic residues" evidence="1">
    <location>
        <begin position="171"/>
        <end position="181"/>
    </location>
</feature>
<reference evidence="2" key="1">
    <citation type="submission" date="2023-12" db="EMBL/GenBank/DDBJ databases">
        <title>Genome assembly of Anisodus tanguticus.</title>
        <authorList>
            <person name="Wang Y.-J."/>
        </authorList>
    </citation>
    <scope>NUCLEOTIDE SEQUENCE</scope>
    <source>
        <strain evidence="2">KB-2021</strain>
        <tissue evidence="2">Leaf</tissue>
    </source>
</reference>
<protein>
    <submittedName>
        <fullName evidence="2">Uncharacterized protein</fullName>
    </submittedName>
</protein>
<dbReference type="EMBL" id="JAVYJV010000009">
    <property type="protein sequence ID" value="KAK4361752.1"/>
    <property type="molecule type" value="Genomic_DNA"/>
</dbReference>
<dbReference type="AlphaFoldDB" id="A0AAE1S1Z0"/>
<evidence type="ECO:0000256" key="1">
    <source>
        <dbReference type="SAM" id="MobiDB-lite"/>
    </source>
</evidence>
<sequence>MGVLMKKEMSNACVGKDHWFFFGSTLTHYLRHHEVFEEEADYRLQVSTSCEHVTRSRHPDDIHGMTLSTAQCHAMNDSITSNIYAMQRLQLTLGATAATHEHLQTLMSDSHSPHDDYVPTPELEPHEELANEEEAETAAQSSESDSDDGDSNHAPTGSDDEEQDDDNQSAAHDRDNEMLKS</sequence>
<proteinExistence type="predicted"/>
<feature type="region of interest" description="Disordered" evidence="1">
    <location>
        <begin position="107"/>
        <end position="181"/>
    </location>
</feature>
<accession>A0AAE1S1Z0</accession>
<gene>
    <name evidence="2" type="ORF">RND71_016993</name>
</gene>
<evidence type="ECO:0000313" key="2">
    <source>
        <dbReference type="EMBL" id="KAK4361752.1"/>
    </source>
</evidence>
<feature type="compositionally biased region" description="Basic and acidic residues" evidence="1">
    <location>
        <begin position="111"/>
        <end position="129"/>
    </location>
</feature>